<dbReference type="OrthoDB" id="429145at2759"/>
<dbReference type="FunFam" id="3.10.200.10:FF:000003">
    <property type="entry name" value="Carbonic anhydrase 12"/>
    <property type="match status" value="1"/>
</dbReference>
<comment type="cofactor">
    <cofactor evidence="6">
        <name>Zn(2+)</name>
        <dbReference type="ChEBI" id="CHEBI:29105"/>
    </cofactor>
</comment>
<evidence type="ECO:0000256" key="3">
    <source>
        <dbReference type="ARBA" id="ARBA00022723"/>
    </source>
</evidence>
<dbReference type="InterPro" id="IPR001148">
    <property type="entry name" value="CA_dom"/>
</dbReference>
<evidence type="ECO:0000256" key="4">
    <source>
        <dbReference type="ARBA" id="ARBA00022833"/>
    </source>
</evidence>
<dbReference type="InterPro" id="IPR018338">
    <property type="entry name" value="Carbonic_anhydrase_a-class_CS"/>
</dbReference>
<dbReference type="GO" id="GO:0005886">
    <property type="term" value="C:plasma membrane"/>
    <property type="evidence" value="ECO:0007669"/>
    <property type="project" value="TreeGrafter"/>
</dbReference>
<sequence length="363" mass="38282">MYSGNKADPSRGVPQLGVVTSSHHFFPPETFTSELRRQKLTMLKQATVLPLLLLLATTPLAKGATWGYSGSTAPANWASVVANTSCDANAQSPIDIVSSSATQETYSAFTFTGYDAVPSDVSMSLQNNGHSVLVALTSASNAISVSGGGLTGSYIAAQFHFHWGSTSDFTVGSEHTLNGNSFPGELHIVHYSSTYSSLGDALASGSDVALAVLGFFLEESSSDNAALAPIIDNLQSVNDSGDAYTFTSEFTLDSILPSSKTNFYRYKGSLTTPTCDEVVVWTVFQDTIKISRSQLTSLVSGAYFTAESGQAAVVMANNYRPVQSLNGRAVSSSFDASASLRILPAWQLLVAAVTSAVAAARWQ</sequence>
<dbReference type="Gene3D" id="3.10.200.10">
    <property type="entry name" value="Alpha carbonic anhydrase"/>
    <property type="match status" value="1"/>
</dbReference>
<dbReference type="EC" id="4.2.1.1" evidence="2 6"/>
<accession>A0A8J9WHI2</accession>
<evidence type="ECO:0000256" key="1">
    <source>
        <dbReference type="ARBA" id="ARBA00010718"/>
    </source>
</evidence>
<comment type="function">
    <text evidence="6">Reversible hydration of carbon dioxide.</text>
</comment>
<evidence type="ECO:0000256" key="2">
    <source>
        <dbReference type="ARBA" id="ARBA00012925"/>
    </source>
</evidence>
<dbReference type="SUPFAM" id="SSF51069">
    <property type="entry name" value="Carbonic anhydrase"/>
    <property type="match status" value="1"/>
</dbReference>
<evidence type="ECO:0000256" key="6">
    <source>
        <dbReference type="RuleBase" id="RU367011"/>
    </source>
</evidence>
<dbReference type="PANTHER" id="PTHR18952">
    <property type="entry name" value="CARBONIC ANHYDRASE"/>
    <property type="match status" value="1"/>
</dbReference>
<proteinExistence type="inferred from homology"/>
<dbReference type="Proteomes" id="UP000838412">
    <property type="component" value="Chromosome 11"/>
</dbReference>
<dbReference type="EMBL" id="OV696696">
    <property type="protein sequence ID" value="CAH1240459.1"/>
    <property type="molecule type" value="Genomic_DNA"/>
</dbReference>
<comment type="catalytic activity">
    <reaction evidence="6">
        <text>hydrogencarbonate + H(+) = CO2 + H2O</text>
        <dbReference type="Rhea" id="RHEA:10748"/>
        <dbReference type="ChEBI" id="CHEBI:15377"/>
        <dbReference type="ChEBI" id="CHEBI:15378"/>
        <dbReference type="ChEBI" id="CHEBI:16526"/>
        <dbReference type="ChEBI" id="CHEBI:17544"/>
        <dbReference type="EC" id="4.2.1.1"/>
    </reaction>
</comment>
<keyword evidence="9" id="KW-1185">Reference proteome</keyword>
<protein>
    <recommendedName>
        <fullName evidence="2 6">Carbonic anhydrase</fullName>
        <ecNumber evidence="2 6">4.2.1.1</ecNumber>
    </recommendedName>
</protein>
<gene>
    <name evidence="8" type="primary">CA7</name>
    <name evidence="8" type="ORF">BLAG_LOCUS4415</name>
</gene>
<dbReference type="Pfam" id="PF00194">
    <property type="entry name" value="Carb_anhydrase"/>
    <property type="match status" value="1"/>
</dbReference>
<dbReference type="PANTHER" id="PTHR18952:SF278">
    <property type="entry name" value="CARBONIC ANHYDRASE"/>
    <property type="match status" value="1"/>
</dbReference>
<reference evidence="8" key="1">
    <citation type="submission" date="2022-01" db="EMBL/GenBank/DDBJ databases">
        <authorList>
            <person name="Braso-Vives M."/>
        </authorList>
    </citation>
    <scope>NUCLEOTIDE SEQUENCE</scope>
</reference>
<organism evidence="8 9">
    <name type="scientific">Branchiostoma lanceolatum</name>
    <name type="common">Common lancelet</name>
    <name type="synonym">Amphioxus lanceolatum</name>
    <dbReference type="NCBI Taxonomy" id="7740"/>
    <lineage>
        <taxon>Eukaryota</taxon>
        <taxon>Metazoa</taxon>
        <taxon>Chordata</taxon>
        <taxon>Cephalochordata</taxon>
        <taxon>Leptocardii</taxon>
        <taxon>Amphioxiformes</taxon>
        <taxon>Branchiostomatidae</taxon>
        <taxon>Branchiostoma</taxon>
    </lineage>
</organism>
<evidence type="ECO:0000313" key="9">
    <source>
        <dbReference type="Proteomes" id="UP000838412"/>
    </source>
</evidence>
<evidence type="ECO:0000313" key="8">
    <source>
        <dbReference type="EMBL" id="CAH1240459.1"/>
    </source>
</evidence>
<keyword evidence="3 6" id="KW-0479">Metal-binding</keyword>
<dbReference type="InterPro" id="IPR023561">
    <property type="entry name" value="Carbonic_anhydrase_a-class"/>
</dbReference>
<keyword evidence="5" id="KW-0325">Glycoprotein</keyword>
<keyword evidence="6" id="KW-0456">Lyase</keyword>
<dbReference type="PROSITE" id="PS00162">
    <property type="entry name" value="ALPHA_CA_1"/>
    <property type="match status" value="1"/>
</dbReference>
<dbReference type="GO" id="GO:0004089">
    <property type="term" value="F:carbonate dehydratase activity"/>
    <property type="evidence" value="ECO:0007669"/>
    <property type="project" value="UniProtKB-UniRule"/>
</dbReference>
<dbReference type="AlphaFoldDB" id="A0A8J9WHI2"/>
<evidence type="ECO:0000256" key="5">
    <source>
        <dbReference type="ARBA" id="ARBA00023180"/>
    </source>
</evidence>
<comment type="similarity">
    <text evidence="1 6">Belongs to the alpha-carbonic anhydrase family.</text>
</comment>
<dbReference type="SMART" id="SM01057">
    <property type="entry name" value="Carb_anhydrase"/>
    <property type="match status" value="1"/>
</dbReference>
<keyword evidence="4 6" id="KW-0862">Zinc</keyword>
<evidence type="ECO:0000259" key="7">
    <source>
        <dbReference type="SMART" id="SM01057"/>
    </source>
</evidence>
<name>A0A8J9WHI2_BRALA</name>
<dbReference type="InterPro" id="IPR036398">
    <property type="entry name" value="CA_dom_sf"/>
</dbReference>
<dbReference type="GO" id="GO:0008270">
    <property type="term" value="F:zinc ion binding"/>
    <property type="evidence" value="ECO:0007669"/>
    <property type="project" value="UniProtKB-UniRule"/>
</dbReference>
<feature type="domain" description="Alpha-carbonic anhydrase" evidence="7">
    <location>
        <begin position="66"/>
        <end position="334"/>
    </location>
</feature>